<dbReference type="InterPro" id="IPR015943">
    <property type="entry name" value="WD40/YVTN_repeat-like_dom_sf"/>
</dbReference>
<accession>A0ABU9EAC0</accession>
<feature type="region of interest" description="Disordered" evidence="1">
    <location>
        <begin position="322"/>
        <end position="345"/>
    </location>
</feature>
<protein>
    <submittedName>
        <fullName evidence="3">YncE family protein</fullName>
    </submittedName>
</protein>
<reference evidence="3 4" key="1">
    <citation type="submission" date="2024-02" db="EMBL/GenBank/DDBJ databases">
        <title>A novel Gemmatimonadota bacterium.</title>
        <authorList>
            <person name="Du Z.-J."/>
            <person name="Ye Y.-Q."/>
        </authorList>
    </citation>
    <scope>NUCLEOTIDE SEQUENCE [LARGE SCALE GENOMIC DNA]</scope>
    <source>
        <strain evidence="3 4">DH-20</strain>
    </source>
</reference>
<dbReference type="Proteomes" id="UP001484239">
    <property type="component" value="Unassembled WGS sequence"/>
</dbReference>
<feature type="chain" id="PRO_5045294427" evidence="2">
    <location>
        <begin position="24"/>
        <end position="345"/>
    </location>
</feature>
<sequence>MNLLRRSAALAFALAATVGPLSAQQNTPSAGKSVRVGSGVYEVAVHDASNRVFAATTGSGDEGGQVYVLDGATLDRIRTIPTPDHTPYGIAVAQTSGTVYATDTRAGAVLVIDIASMQMVEVIENPADESGHLREIVVDDVNGRVYVSSYGENGLIWVIDDASRTLVDTFTQVGNGTSGMALGADGARLWAANMAGGDITELDAFTGAELRRFPAGGERPSNLAYDAERDRLWVANQTTNDATVIDVAAGEVLKSVAVGDQALGIRFNPVNDMVYVTARRSGIVTAVDAESMNVVTWMQTGSYPNTVAVNGMTGDAYVSNKARSAGRDAPPVNDPNGDTVTAIRR</sequence>
<evidence type="ECO:0000313" key="4">
    <source>
        <dbReference type="Proteomes" id="UP001484239"/>
    </source>
</evidence>
<dbReference type="PANTHER" id="PTHR47197:SF3">
    <property type="entry name" value="DIHYDRO-HEME D1 DEHYDROGENASE"/>
    <property type="match status" value="1"/>
</dbReference>
<evidence type="ECO:0000313" key="3">
    <source>
        <dbReference type="EMBL" id="MEK9501687.1"/>
    </source>
</evidence>
<dbReference type="SUPFAM" id="SSF50969">
    <property type="entry name" value="YVTN repeat-like/Quinoprotein amine dehydrogenase"/>
    <property type="match status" value="1"/>
</dbReference>
<evidence type="ECO:0000256" key="2">
    <source>
        <dbReference type="SAM" id="SignalP"/>
    </source>
</evidence>
<dbReference type="InterPro" id="IPR051200">
    <property type="entry name" value="Host-pathogen_enzymatic-act"/>
</dbReference>
<dbReference type="EMBL" id="JBBHLI010000006">
    <property type="protein sequence ID" value="MEK9501687.1"/>
    <property type="molecule type" value="Genomic_DNA"/>
</dbReference>
<name>A0ABU9EAC0_9BACT</name>
<keyword evidence="4" id="KW-1185">Reference proteome</keyword>
<dbReference type="InterPro" id="IPR011044">
    <property type="entry name" value="Quino_amine_DH_bsu"/>
</dbReference>
<dbReference type="Gene3D" id="2.130.10.10">
    <property type="entry name" value="YVTN repeat-like/Quinoprotein amine dehydrogenase"/>
    <property type="match status" value="1"/>
</dbReference>
<feature type="signal peptide" evidence="2">
    <location>
        <begin position="1"/>
        <end position="23"/>
    </location>
</feature>
<dbReference type="PANTHER" id="PTHR47197">
    <property type="entry name" value="PROTEIN NIRF"/>
    <property type="match status" value="1"/>
</dbReference>
<dbReference type="RefSeq" id="WP_405287081.1">
    <property type="nucleotide sequence ID" value="NZ_JBBHLI010000006.1"/>
</dbReference>
<comment type="caution">
    <text evidence="3">The sequence shown here is derived from an EMBL/GenBank/DDBJ whole genome shotgun (WGS) entry which is preliminary data.</text>
</comment>
<gene>
    <name evidence="3" type="ORF">WI372_11910</name>
</gene>
<proteinExistence type="predicted"/>
<keyword evidence="2" id="KW-0732">Signal</keyword>
<evidence type="ECO:0000256" key="1">
    <source>
        <dbReference type="SAM" id="MobiDB-lite"/>
    </source>
</evidence>
<organism evidence="3 4">
    <name type="scientific">Gaopeijia maritima</name>
    <dbReference type="NCBI Taxonomy" id="3119007"/>
    <lineage>
        <taxon>Bacteria</taxon>
        <taxon>Pseudomonadati</taxon>
        <taxon>Gemmatimonadota</taxon>
        <taxon>Longimicrobiia</taxon>
        <taxon>Gaopeijiales</taxon>
        <taxon>Gaopeijiaceae</taxon>
        <taxon>Gaopeijia</taxon>
    </lineage>
</organism>